<sequence>MFIIISGRRSILVIDIILYALIIIASILLLISLSLYVEWLLVPPIFLMILDITRRLITVFFIFFFAHWNLVHTATAIFSLGLQFFHKGEKNERKKRSRRREKRKNYWFQYQIIMIMTFEILTMMHEQVIQPYRQIRPIHTNEKRSNLLLGSKKSSSL</sequence>
<feature type="transmembrane region" description="Helical" evidence="1">
    <location>
        <begin position="106"/>
        <end position="124"/>
    </location>
</feature>
<protein>
    <recommendedName>
        <fullName evidence="4">Peptidase S54 rhomboid domain-containing protein</fullName>
    </recommendedName>
</protein>
<keyword evidence="1" id="KW-1133">Transmembrane helix</keyword>
<accession>A0A8R1TMZ1</accession>
<evidence type="ECO:0000256" key="1">
    <source>
        <dbReference type="SAM" id="Phobius"/>
    </source>
</evidence>
<evidence type="ECO:0000313" key="2">
    <source>
        <dbReference type="EnsemblMetazoa" id="OVOC12809.1"/>
    </source>
</evidence>
<keyword evidence="3" id="KW-1185">Reference proteome</keyword>
<keyword evidence="1" id="KW-0812">Transmembrane</keyword>
<dbReference type="EMBL" id="CMVM020000749">
    <property type="status" value="NOT_ANNOTATED_CDS"/>
    <property type="molecule type" value="Genomic_DNA"/>
</dbReference>
<name>A0A8R1TMZ1_ONCVO</name>
<dbReference type="Pfam" id="PF25093">
    <property type="entry name" value="DUF7807"/>
    <property type="match status" value="1"/>
</dbReference>
<keyword evidence="1" id="KW-0472">Membrane</keyword>
<evidence type="ECO:0008006" key="4">
    <source>
        <dbReference type="Google" id="ProtNLM"/>
    </source>
</evidence>
<reference evidence="2" key="2">
    <citation type="submission" date="2022-06" db="UniProtKB">
        <authorList>
            <consortium name="EnsemblMetazoa"/>
        </authorList>
    </citation>
    <scope>IDENTIFICATION</scope>
</reference>
<feature type="transmembrane region" description="Helical" evidence="1">
    <location>
        <begin position="57"/>
        <end position="85"/>
    </location>
</feature>
<reference evidence="3" key="1">
    <citation type="submission" date="2013-10" db="EMBL/GenBank/DDBJ databases">
        <title>Genome sequencing of Onchocerca volvulus.</title>
        <authorList>
            <person name="Cotton J."/>
            <person name="Tsai J."/>
            <person name="Stanley E."/>
            <person name="Tracey A."/>
            <person name="Holroyd N."/>
            <person name="Lustigman S."/>
            <person name="Berriman M."/>
        </authorList>
    </citation>
    <scope>NUCLEOTIDE SEQUENCE</scope>
</reference>
<dbReference type="AlphaFoldDB" id="A0A8R1TMZ1"/>
<dbReference type="InterPro" id="IPR056709">
    <property type="entry name" value="DUF7807"/>
</dbReference>
<evidence type="ECO:0000313" key="3">
    <source>
        <dbReference type="Proteomes" id="UP000024404"/>
    </source>
</evidence>
<feature type="transmembrane region" description="Helical" evidence="1">
    <location>
        <begin position="12"/>
        <end position="37"/>
    </location>
</feature>
<organism evidence="2 3">
    <name type="scientific">Onchocerca volvulus</name>
    <dbReference type="NCBI Taxonomy" id="6282"/>
    <lineage>
        <taxon>Eukaryota</taxon>
        <taxon>Metazoa</taxon>
        <taxon>Ecdysozoa</taxon>
        <taxon>Nematoda</taxon>
        <taxon>Chromadorea</taxon>
        <taxon>Rhabditida</taxon>
        <taxon>Spirurina</taxon>
        <taxon>Spiruromorpha</taxon>
        <taxon>Filarioidea</taxon>
        <taxon>Onchocercidae</taxon>
        <taxon>Onchocerca</taxon>
    </lineage>
</organism>
<dbReference type="EnsemblMetazoa" id="OVOC12809.1">
    <property type="protein sequence ID" value="OVOC12809.1"/>
    <property type="gene ID" value="WBGene00249618"/>
</dbReference>
<proteinExistence type="predicted"/>
<dbReference type="Proteomes" id="UP000024404">
    <property type="component" value="Unassembled WGS sequence"/>
</dbReference>